<organism evidence="5 6">
    <name type="scientific">Enterospora canceri</name>
    <dbReference type="NCBI Taxonomy" id="1081671"/>
    <lineage>
        <taxon>Eukaryota</taxon>
        <taxon>Fungi</taxon>
        <taxon>Fungi incertae sedis</taxon>
        <taxon>Microsporidia</taxon>
        <taxon>Enterocytozoonidae</taxon>
        <taxon>Enterospora</taxon>
    </lineage>
</organism>
<evidence type="ECO:0000259" key="4">
    <source>
        <dbReference type="Pfam" id="PF08033"/>
    </source>
</evidence>
<dbReference type="Gene3D" id="3.40.50.410">
    <property type="entry name" value="von Willebrand factor, type A domain"/>
    <property type="match status" value="1"/>
</dbReference>
<feature type="domain" description="Zinc finger Sec23/Sec24-type" evidence="2">
    <location>
        <begin position="39"/>
        <end position="73"/>
    </location>
</feature>
<dbReference type="Proteomes" id="UP000192639">
    <property type="component" value="Unassembled WGS sequence"/>
</dbReference>
<feature type="domain" description="Sec23/Sec24 trunk" evidence="3">
    <location>
        <begin position="121"/>
        <end position="338"/>
    </location>
</feature>
<evidence type="ECO:0000259" key="2">
    <source>
        <dbReference type="Pfam" id="PF04810"/>
    </source>
</evidence>
<accession>A0A1Y1S593</accession>
<dbReference type="OrthoDB" id="49016at2759"/>
<dbReference type="AlphaFoldDB" id="A0A1Y1S593"/>
<dbReference type="VEuPathDB" id="MicrosporidiaDB:ECANGB1_1991"/>
<dbReference type="InterPro" id="IPR036180">
    <property type="entry name" value="Gelsolin-like_dom_sf"/>
</dbReference>
<dbReference type="InterPro" id="IPR006895">
    <property type="entry name" value="Znf_Sec23_Sec24"/>
</dbReference>
<feature type="domain" description="Sec23/Sec24 beta-sandwich" evidence="4">
    <location>
        <begin position="344"/>
        <end position="422"/>
    </location>
</feature>
<dbReference type="PANTHER" id="PTHR13803">
    <property type="entry name" value="SEC24-RELATED PROTEIN"/>
    <property type="match status" value="1"/>
</dbReference>
<dbReference type="GO" id="GO:0006886">
    <property type="term" value="P:intracellular protein transport"/>
    <property type="evidence" value="ECO:0007669"/>
    <property type="project" value="InterPro"/>
</dbReference>
<evidence type="ECO:0000256" key="1">
    <source>
        <dbReference type="ARBA" id="ARBA00008334"/>
    </source>
</evidence>
<evidence type="ECO:0000259" key="3">
    <source>
        <dbReference type="Pfam" id="PF04811"/>
    </source>
</evidence>
<dbReference type="InterPro" id="IPR036174">
    <property type="entry name" value="Znf_Sec23_Sec24_sf"/>
</dbReference>
<dbReference type="GO" id="GO:0070971">
    <property type="term" value="C:endoplasmic reticulum exit site"/>
    <property type="evidence" value="ECO:0007669"/>
    <property type="project" value="TreeGrafter"/>
</dbReference>
<name>A0A1Y1S593_9MICR</name>
<dbReference type="Pfam" id="PF04811">
    <property type="entry name" value="Sec23_trunk"/>
    <property type="match status" value="1"/>
</dbReference>
<dbReference type="SUPFAM" id="SSF81995">
    <property type="entry name" value="beta-sandwich domain of Sec23/24"/>
    <property type="match status" value="1"/>
</dbReference>
<dbReference type="Gene3D" id="2.60.40.1670">
    <property type="entry name" value="beta-sandwich domain of Sec23/24"/>
    <property type="match status" value="1"/>
</dbReference>
<dbReference type="SUPFAM" id="SSF82919">
    <property type="entry name" value="Zn-finger domain of Sec23/24"/>
    <property type="match status" value="1"/>
</dbReference>
<proteinExistence type="inferred from homology"/>
<gene>
    <name evidence="5" type="primary">SC24A</name>
    <name evidence="5" type="ORF">ECANGB1_1991</name>
</gene>
<dbReference type="InterPro" id="IPR036465">
    <property type="entry name" value="vWFA_dom_sf"/>
</dbReference>
<dbReference type="Gene3D" id="2.30.30.380">
    <property type="entry name" value="Zn-finger domain of Sec23/24"/>
    <property type="match status" value="1"/>
</dbReference>
<sequence length="642" mass="71701">MSDANKERNSCVSANVGGTIHVVADFDRNESQIQAIPLHRCTNCQGYLNCFCEVVSPGLKWQCVLCKRVNVVTDPFVYRDNAYRQAEAVEDYNRRTFEFVPLVDDVYEIEAPENFSIKTTEPPALVFVVDCSLEARRCGLLESVLDSVKESLEHAISTNCYDARSRVAFFFYAEHAYVLNRNGSITCVTGPMPIMLKEEMSFNLYEETKAVLAGMEGVLGHFGRIESGHTNLLAAVQLAATAFRSGTIYAFISSMPNSGIGALKQKSTLLPHEEYAKTGRILNSRNISLSLYMCTRMPLEYAQMRPLVVGGGQVYHYANYDGTDPVYVEKLHSDLRNQICSKTAYNALLRIRCSDGAGVRHVFGNCIERGNNLFGYPNYSPSHSICFNVDVGTRSEPVYFQMAMIRVNQLGIKTIKVQTIRANGSEGGDPLYSAMGCFQNAVEKELVKQGTGRVFLDQSLKTLFSTGLDKTALSTYFSAYSKNLVLDQSISSDFRAYYAYLFTNSSIEVLAAMSYPTLINVADAEVALPLSQASLVSDGLYLMDSGVNLYLYAGEGYDTRGLFSEEVTSGVTLFDCFSDNELGRYVGELISYFTERRAIKPRYILVLENEKSSYGEIFRKHLYDDPMRGLPSAMEYYNRNIN</sequence>
<reference evidence="5 6" key="1">
    <citation type="journal article" date="2017" name="Environ. Microbiol.">
        <title>Decay of the glycolytic pathway and adaptation to intranuclear parasitism within Enterocytozoonidae microsporidia.</title>
        <authorList>
            <person name="Wiredu Boakye D."/>
            <person name="Jaroenlak P."/>
            <person name="Prachumwat A."/>
            <person name="Williams T.A."/>
            <person name="Bateman K.S."/>
            <person name="Itsathitphaisarn O."/>
            <person name="Sritunyalucksana K."/>
            <person name="Paszkiewicz K.H."/>
            <person name="Moore K.A."/>
            <person name="Stentiford G.D."/>
            <person name="Williams B.A."/>
        </authorList>
    </citation>
    <scope>NUCLEOTIDE SEQUENCE [LARGE SCALE GENOMIC DNA]</scope>
    <source>
        <strain evidence="5 6">GB1</strain>
    </source>
</reference>
<dbReference type="GO" id="GO:0008270">
    <property type="term" value="F:zinc ion binding"/>
    <property type="evidence" value="ECO:0007669"/>
    <property type="project" value="InterPro"/>
</dbReference>
<dbReference type="InterPro" id="IPR050550">
    <property type="entry name" value="SEC23_SEC24_subfamily"/>
</dbReference>
<dbReference type="InterPro" id="IPR006896">
    <property type="entry name" value="Sec23/24_trunk_dom"/>
</dbReference>
<dbReference type="Pfam" id="PF04810">
    <property type="entry name" value="zf-Sec23_Sec24"/>
    <property type="match status" value="1"/>
</dbReference>
<dbReference type="SUPFAM" id="SSF53300">
    <property type="entry name" value="vWA-like"/>
    <property type="match status" value="1"/>
</dbReference>
<protein>
    <submittedName>
        <fullName evidence="5">SC24A</fullName>
    </submittedName>
</protein>
<dbReference type="SUPFAM" id="SSF82754">
    <property type="entry name" value="C-terminal, gelsolin-like domain of Sec23/24"/>
    <property type="match status" value="1"/>
</dbReference>
<dbReference type="Pfam" id="PF08033">
    <property type="entry name" value="Sec23_BS"/>
    <property type="match status" value="1"/>
</dbReference>
<dbReference type="GO" id="GO:0000149">
    <property type="term" value="F:SNARE binding"/>
    <property type="evidence" value="ECO:0007669"/>
    <property type="project" value="TreeGrafter"/>
</dbReference>
<comment type="similarity">
    <text evidence="1">Belongs to the SEC23/SEC24 family. SEC24 subfamily.</text>
</comment>
<evidence type="ECO:0000313" key="5">
    <source>
        <dbReference type="EMBL" id="ORD93562.1"/>
    </source>
</evidence>
<dbReference type="InterPro" id="IPR012990">
    <property type="entry name" value="Beta-sandwich_Sec23_24"/>
</dbReference>
<dbReference type="GO" id="GO:0030127">
    <property type="term" value="C:COPII vesicle coat"/>
    <property type="evidence" value="ECO:0007669"/>
    <property type="project" value="InterPro"/>
</dbReference>
<dbReference type="Gene3D" id="1.20.120.730">
    <property type="entry name" value="Sec23/Sec24 helical domain"/>
    <property type="match status" value="1"/>
</dbReference>
<dbReference type="InterPro" id="IPR029006">
    <property type="entry name" value="ADF-H/Gelsolin-like_dom_sf"/>
</dbReference>
<comment type="caution">
    <text evidence="5">The sequence shown here is derived from an EMBL/GenBank/DDBJ whole genome shotgun (WGS) entry which is preliminary data.</text>
</comment>
<dbReference type="GO" id="GO:0090110">
    <property type="term" value="P:COPII-coated vesicle cargo loading"/>
    <property type="evidence" value="ECO:0007669"/>
    <property type="project" value="TreeGrafter"/>
</dbReference>
<evidence type="ECO:0000313" key="6">
    <source>
        <dbReference type="Proteomes" id="UP000192639"/>
    </source>
</evidence>
<dbReference type="Gene3D" id="3.40.20.10">
    <property type="entry name" value="Severin"/>
    <property type="match status" value="1"/>
</dbReference>
<keyword evidence="6" id="KW-1185">Reference proteome</keyword>
<dbReference type="EMBL" id="LWDP01000067">
    <property type="protein sequence ID" value="ORD93562.1"/>
    <property type="molecule type" value="Genomic_DNA"/>
</dbReference>